<keyword evidence="3" id="KW-1185">Reference proteome</keyword>
<accession>A0ABP8VPR7</accession>
<feature type="compositionally biased region" description="Basic and acidic residues" evidence="1">
    <location>
        <begin position="1"/>
        <end position="18"/>
    </location>
</feature>
<gene>
    <name evidence="2" type="ORF">GCM10025780_08760</name>
</gene>
<reference evidence="3" key="1">
    <citation type="journal article" date="2019" name="Int. J. Syst. Evol. Microbiol.">
        <title>The Global Catalogue of Microorganisms (GCM) 10K type strain sequencing project: providing services to taxonomists for standard genome sequencing and annotation.</title>
        <authorList>
            <consortium name="The Broad Institute Genomics Platform"/>
            <consortium name="The Broad Institute Genome Sequencing Center for Infectious Disease"/>
            <person name="Wu L."/>
            <person name="Ma J."/>
        </authorList>
    </citation>
    <scope>NUCLEOTIDE SEQUENCE [LARGE SCALE GENOMIC DNA]</scope>
    <source>
        <strain evidence="3">JCM 18956</strain>
    </source>
</reference>
<dbReference type="Proteomes" id="UP001501295">
    <property type="component" value="Unassembled WGS sequence"/>
</dbReference>
<evidence type="ECO:0000313" key="2">
    <source>
        <dbReference type="EMBL" id="GAA4668351.1"/>
    </source>
</evidence>
<protein>
    <submittedName>
        <fullName evidence="2">Uncharacterized protein</fullName>
    </submittedName>
</protein>
<proteinExistence type="predicted"/>
<feature type="region of interest" description="Disordered" evidence="1">
    <location>
        <begin position="1"/>
        <end position="20"/>
    </location>
</feature>
<name>A0ABP8VPR7_9MICO</name>
<dbReference type="EMBL" id="BAABLM010000001">
    <property type="protein sequence ID" value="GAA4668351.1"/>
    <property type="molecule type" value="Genomic_DNA"/>
</dbReference>
<dbReference type="RefSeq" id="WP_345373607.1">
    <property type="nucleotide sequence ID" value="NZ_BAABLM010000001.1"/>
</dbReference>
<comment type="caution">
    <text evidence="2">The sequence shown here is derived from an EMBL/GenBank/DDBJ whole genome shotgun (WGS) entry which is preliminary data.</text>
</comment>
<sequence>MGKHTDHDRSPEKRTATRERRRRALLAEVPQWWPRPLRGLWLYGVRPLGHLLENAINGLDFLP</sequence>
<organism evidence="2 3">
    <name type="scientific">Frondihabitans cladoniiphilus</name>
    <dbReference type="NCBI Taxonomy" id="715785"/>
    <lineage>
        <taxon>Bacteria</taxon>
        <taxon>Bacillati</taxon>
        <taxon>Actinomycetota</taxon>
        <taxon>Actinomycetes</taxon>
        <taxon>Micrococcales</taxon>
        <taxon>Microbacteriaceae</taxon>
        <taxon>Frondihabitans</taxon>
    </lineage>
</organism>
<evidence type="ECO:0000256" key="1">
    <source>
        <dbReference type="SAM" id="MobiDB-lite"/>
    </source>
</evidence>
<evidence type="ECO:0000313" key="3">
    <source>
        <dbReference type="Proteomes" id="UP001501295"/>
    </source>
</evidence>